<sequence>METQRPYSGKQKSVDKWSNLPRDILLHIVEHHGLKADLHRLRAVCSSWRTTLSPNPEFPSQLRPCFRTPTHPLYGDRPLFLLETRFYFLSPLPSSGVDGGAWIAKMIELEPSKWHLLNPVDELLKLDYFHSDPPIVGKLGLNLLDCWLLELDRPMYLVQLSDLKTGPECVSFQVAGGWALNSSYKYAVLVMGHCGLMLWRLGDKQWIDIEICHWGTLLDMAFHNGKFYVILFKLIGRNCPKWKIGVIDPQEKLISMQFIDRPDFLVQNQMDEEIEVKGISYEFRQLKMVSSNEELYLTIDGMRKDNGRHSWTSRMSFGIPSLKDYLPQWKPSTICWWFPEIQPWEEVEGYGKGNSNPMPKGLEYLNSLIFPTYDEYFHVFNIQKQVRRLMDYPNKDHKMYRGLFFPPPPWVKWHCPSLGNVNVSFTGLYIDDDDDDDDIAEEEEHAYITDEEEQHADTDDEEEQHADTDDEEEQHADISDEEEQHDDIADEEEQHRQC</sequence>
<keyword evidence="4" id="KW-1185">Reference proteome</keyword>
<feature type="compositionally biased region" description="Acidic residues" evidence="1">
    <location>
        <begin position="441"/>
        <end position="492"/>
    </location>
</feature>
<evidence type="ECO:0000256" key="1">
    <source>
        <dbReference type="SAM" id="MobiDB-lite"/>
    </source>
</evidence>
<dbReference type="InterPro" id="IPR051304">
    <property type="entry name" value="SCF_F-box_domain"/>
</dbReference>
<protein>
    <recommendedName>
        <fullName evidence="2">F-box domain-containing protein</fullName>
    </recommendedName>
</protein>
<dbReference type="Proteomes" id="UP000596660">
    <property type="component" value="Unplaced"/>
</dbReference>
<evidence type="ECO:0000313" key="4">
    <source>
        <dbReference type="Proteomes" id="UP000596660"/>
    </source>
</evidence>
<dbReference type="InterPro" id="IPR001810">
    <property type="entry name" value="F-box_dom"/>
</dbReference>
<dbReference type="Gramene" id="AUR62018582-RA">
    <property type="protein sequence ID" value="AUR62018582-RA:cds"/>
    <property type="gene ID" value="AUR62018582"/>
</dbReference>
<reference evidence="3" key="1">
    <citation type="journal article" date="2017" name="Nature">
        <title>The genome of Chenopodium quinoa.</title>
        <authorList>
            <person name="Jarvis D.E."/>
            <person name="Ho Y.S."/>
            <person name="Lightfoot D.J."/>
            <person name="Schmoeckel S.M."/>
            <person name="Li B."/>
            <person name="Borm T.J.A."/>
            <person name="Ohyanagi H."/>
            <person name="Mineta K."/>
            <person name="Michell C.T."/>
            <person name="Saber N."/>
            <person name="Kharbatia N.M."/>
            <person name="Rupper R.R."/>
            <person name="Sharp A.R."/>
            <person name="Dally N."/>
            <person name="Boughton B.A."/>
            <person name="Woo Y.H."/>
            <person name="Gao G."/>
            <person name="Schijlen E.G.W.M."/>
            <person name="Guo X."/>
            <person name="Momin A.A."/>
            <person name="Negrao S."/>
            <person name="Al-Babili S."/>
            <person name="Gehring C."/>
            <person name="Roessner U."/>
            <person name="Jung C."/>
            <person name="Murphy K."/>
            <person name="Arold S.T."/>
            <person name="Gojobori T."/>
            <person name="van der Linden C.G."/>
            <person name="van Loo E.N."/>
            <person name="Jellen E.N."/>
            <person name="Maughan P.J."/>
            <person name="Tester M."/>
        </authorList>
    </citation>
    <scope>NUCLEOTIDE SEQUENCE [LARGE SCALE GENOMIC DNA]</scope>
    <source>
        <strain evidence="3">cv. PI 614886</strain>
    </source>
</reference>
<dbReference type="PANTHER" id="PTHR47123">
    <property type="entry name" value="F-BOX PROTEIN SKIP23"/>
    <property type="match status" value="1"/>
</dbReference>
<accession>A0A803LTN8</accession>
<evidence type="ECO:0000259" key="2">
    <source>
        <dbReference type="SMART" id="SM00256"/>
    </source>
</evidence>
<name>A0A803LTN8_CHEQI</name>
<dbReference type="SUPFAM" id="SSF81383">
    <property type="entry name" value="F-box domain"/>
    <property type="match status" value="1"/>
</dbReference>
<dbReference type="SMART" id="SM00256">
    <property type="entry name" value="FBOX"/>
    <property type="match status" value="1"/>
</dbReference>
<proteinExistence type="predicted"/>
<dbReference type="Pfam" id="PF12937">
    <property type="entry name" value="F-box-like"/>
    <property type="match status" value="1"/>
</dbReference>
<organism evidence="3 4">
    <name type="scientific">Chenopodium quinoa</name>
    <name type="common">Quinoa</name>
    <dbReference type="NCBI Taxonomy" id="63459"/>
    <lineage>
        <taxon>Eukaryota</taxon>
        <taxon>Viridiplantae</taxon>
        <taxon>Streptophyta</taxon>
        <taxon>Embryophyta</taxon>
        <taxon>Tracheophyta</taxon>
        <taxon>Spermatophyta</taxon>
        <taxon>Magnoliopsida</taxon>
        <taxon>eudicotyledons</taxon>
        <taxon>Gunneridae</taxon>
        <taxon>Pentapetalae</taxon>
        <taxon>Caryophyllales</taxon>
        <taxon>Chenopodiaceae</taxon>
        <taxon>Chenopodioideae</taxon>
        <taxon>Atripliceae</taxon>
        <taxon>Chenopodium</taxon>
    </lineage>
</organism>
<dbReference type="InterPro" id="IPR036047">
    <property type="entry name" value="F-box-like_dom_sf"/>
</dbReference>
<evidence type="ECO:0000313" key="3">
    <source>
        <dbReference type="EnsemblPlants" id="AUR62018582-RA:cds"/>
    </source>
</evidence>
<feature type="domain" description="F-box" evidence="2">
    <location>
        <begin position="20"/>
        <end position="60"/>
    </location>
</feature>
<reference evidence="3" key="2">
    <citation type="submission" date="2021-03" db="UniProtKB">
        <authorList>
            <consortium name="EnsemblPlants"/>
        </authorList>
    </citation>
    <scope>IDENTIFICATION</scope>
</reference>
<dbReference type="PANTHER" id="PTHR47123:SF15">
    <property type="entry name" value="F-BOX PROTEIN SKIP23"/>
    <property type="match status" value="1"/>
</dbReference>
<dbReference type="AlphaFoldDB" id="A0A803LTN8"/>
<feature type="region of interest" description="Disordered" evidence="1">
    <location>
        <begin position="441"/>
        <end position="498"/>
    </location>
</feature>
<dbReference type="CDD" id="cd09917">
    <property type="entry name" value="F-box_SF"/>
    <property type="match status" value="1"/>
</dbReference>
<dbReference type="Gene3D" id="1.20.1280.50">
    <property type="match status" value="1"/>
</dbReference>
<dbReference type="EnsemblPlants" id="AUR62018582-RA">
    <property type="protein sequence ID" value="AUR62018582-RA:cds"/>
    <property type="gene ID" value="AUR62018582"/>
</dbReference>